<evidence type="ECO:0000259" key="3">
    <source>
        <dbReference type="Pfam" id="PF03061"/>
    </source>
</evidence>
<dbReference type="GO" id="GO:0047617">
    <property type="term" value="F:fatty acyl-CoA hydrolase activity"/>
    <property type="evidence" value="ECO:0007669"/>
    <property type="project" value="InterPro"/>
</dbReference>
<comment type="caution">
    <text evidence="4">The sequence shown here is derived from an EMBL/GenBank/DDBJ whole genome shotgun (WGS) entry which is preliminary data.</text>
</comment>
<dbReference type="Pfam" id="PF03061">
    <property type="entry name" value="4HBT"/>
    <property type="match status" value="1"/>
</dbReference>
<dbReference type="InterPro" id="IPR003736">
    <property type="entry name" value="PAAI_dom"/>
</dbReference>
<dbReference type="Proteomes" id="UP000241229">
    <property type="component" value="Unassembled WGS sequence"/>
</dbReference>
<organism evidence="4 5">
    <name type="scientific">Kumtagia ephedrae</name>
    <dbReference type="NCBI Taxonomy" id="2116701"/>
    <lineage>
        <taxon>Bacteria</taxon>
        <taxon>Pseudomonadati</taxon>
        <taxon>Pseudomonadota</taxon>
        <taxon>Alphaproteobacteria</taxon>
        <taxon>Hyphomicrobiales</taxon>
        <taxon>Phyllobacteriaceae</taxon>
        <taxon>Kumtagia</taxon>
    </lineage>
</organism>
<name>A0A2P7S5L7_9HYPH</name>
<dbReference type="NCBIfam" id="TIGR00369">
    <property type="entry name" value="unchar_dom_1"/>
    <property type="match status" value="1"/>
</dbReference>
<dbReference type="SUPFAM" id="SSF54637">
    <property type="entry name" value="Thioesterase/thiol ester dehydrase-isomerase"/>
    <property type="match status" value="1"/>
</dbReference>
<feature type="domain" description="Thioesterase" evidence="3">
    <location>
        <begin position="65"/>
        <end position="134"/>
    </location>
</feature>
<sequence>MTGDARADQIAALAARDLPDDPPAGFRPIAPRIGFHLMMAQFYGRVEDCGLVVAFRCSPRHMNNHGTCHGGMLAGFADFAAYSVRLAADLPETSIPTASLSMEYLRPVRLGDWVEARTELTKRGRTLLFSRTTVSVGATAVFTASGIFVQATHDPQGLEVLSGVLGKG</sequence>
<dbReference type="EMBL" id="PXYK01000016">
    <property type="protein sequence ID" value="PSJ57764.1"/>
    <property type="molecule type" value="Genomic_DNA"/>
</dbReference>
<dbReference type="InterPro" id="IPR039298">
    <property type="entry name" value="ACOT13"/>
</dbReference>
<proteinExistence type="inferred from homology"/>
<dbReference type="RefSeq" id="WP_106773443.1">
    <property type="nucleotide sequence ID" value="NZ_PXYK01000016.1"/>
</dbReference>
<evidence type="ECO:0000256" key="2">
    <source>
        <dbReference type="ARBA" id="ARBA00022801"/>
    </source>
</evidence>
<dbReference type="CDD" id="cd03443">
    <property type="entry name" value="PaaI_thioesterase"/>
    <property type="match status" value="1"/>
</dbReference>
<dbReference type="Gene3D" id="3.10.129.10">
    <property type="entry name" value="Hotdog Thioesterase"/>
    <property type="match status" value="1"/>
</dbReference>
<dbReference type="InterPro" id="IPR006683">
    <property type="entry name" value="Thioestr_dom"/>
</dbReference>
<dbReference type="InterPro" id="IPR029069">
    <property type="entry name" value="HotDog_dom_sf"/>
</dbReference>
<protein>
    <recommendedName>
        <fullName evidence="3">Thioesterase domain-containing protein</fullName>
    </recommendedName>
</protein>
<dbReference type="OrthoDB" id="32575at2"/>
<dbReference type="AlphaFoldDB" id="A0A2P7S5L7"/>
<gene>
    <name evidence="4" type="ORF">C7I84_17235</name>
</gene>
<dbReference type="PANTHER" id="PTHR21660">
    <property type="entry name" value="THIOESTERASE SUPERFAMILY MEMBER-RELATED"/>
    <property type="match status" value="1"/>
</dbReference>
<reference evidence="4 5" key="1">
    <citation type="submission" date="2018-03" db="EMBL/GenBank/DDBJ databases">
        <title>The draft genome of Mesorhizobium sp. 6GN-30.</title>
        <authorList>
            <person name="Liu L."/>
            <person name="Li L."/>
            <person name="Wang T."/>
            <person name="Zhang X."/>
            <person name="Liang L."/>
        </authorList>
    </citation>
    <scope>NUCLEOTIDE SEQUENCE [LARGE SCALE GENOMIC DNA]</scope>
    <source>
        <strain evidence="4 5">6GN30</strain>
    </source>
</reference>
<keyword evidence="5" id="KW-1185">Reference proteome</keyword>
<evidence type="ECO:0000256" key="1">
    <source>
        <dbReference type="ARBA" id="ARBA00008324"/>
    </source>
</evidence>
<dbReference type="PANTHER" id="PTHR21660:SF1">
    <property type="entry name" value="ACYL-COENZYME A THIOESTERASE 13"/>
    <property type="match status" value="1"/>
</dbReference>
<comment type="similarity">
    <text evidence="1">Belongs to the thioesterase PaaI family.</text>
</comment>
<keyword evidence="2" id="KW-0378">Hydrolase</keyword>
<accession>A0A2P7S5L7</accession>
<evidence type="ECO:0000313" key="4">
    <source>
        <dbReference type="EMBL" id="PSJ57764.1"/>
    </source>
</evidence>
<evidence type="ECO:0000313" key="5">
    <source>
        <dbReference type="Proteomes" id="UP000241229"/>
    </source>
</evidence>